<keyword evidence="1" id="KW-0732">Signal</keyword>
<evidence type="ECO:0000256" key="1">
    <source>
        <dbReference type="SAM" id="SignalP"/>
    </source>
</evidence>
<accession>A0A4P9ZWD7</accession>
<feature type="chain" id="PRO_5020939945" description="F-box domain-containing protein" evidence="1">
    <location>
        <begin position="30"/>
        <end position="503"/>
    </location>
</feature>
<keyword evidence="3" id="KW-1185">Reference proteome</keyword>
<dbReference type="Proteomes" id="UP000268162">
    <property type="component" value="Unassembled WGS sequence"/>
</dbReference>
<feature type="signal peptide" evidence="1">
    <location>
        <begin position="1"/>
        <end position="29"/>
    </location>
</feature>
<evidence type="ECO:0000313" key="2">
    <source>
        <dbReference type="EMBL" id="RKP37172.1"/>
    </source>
</evidence>
<sequence length="503" mass="57477">MPNHRVSRNLGWAILMGLILGLSIQKATAAPGLSMSSLNHDDFDMEYDLPVEEFGYWDNLPRELEQNIIKLSSPFQRYQLSGTSQEFQARVLNAEYELLNENRKALLTDSDPRKDGGLSQLEAHTAFQSWAQLVSQPLAAFLFLVAAESLIEGTEQMERSAKKSHHYITRLVIFNYWQYINPQQLPASVRAARYPLLAQVDIQNNGTELMELLNALTDPARVSQTDSGGWTSAQREQIQEILSFIEVDSSTPLFSDTLVNTSDWIFTLFGDLIQLIMIRLSTTNRVEDFRNFMVGLQSWSQYVGLNDDAGNEVYRHLNQFAIILSAVAQEPQQLADRTKVLIDLTDPETNTENIHAAQCNLVRFMEKVKLPKGAAFLAMQWECPPPVERRWGYTTGLNGRSRYRDFVNMDDYKSLIPNWALLTDDNQVDLLTLMSGFEPEERALVFDMSSQMGHKLNLDSFVEDFEGEDTQKLRQALDNNNENSVCIYDQLNPSSPKWWSRFF</sequence>
<organism evidence="2 3">
    <name type="scientific">Dimargaris cristalligena</name>
    <dbReference type="NCBI Taxonomy" id="215637"/>
    <lineage>
        <taxon>Eukaryota</taxon>
        <taxon>Fungi</taxon>
        <taxon>Fungi incertae sedis</taxon>
        <taxon>Zoopagomycota</taxon>
        <taxon>Kickxellomycotina</taxon>
        <taxon>Dimargaritomycetes</taxon>
        <taxon>Dimargaritales</taxon>
        <taxon>Dimargaritaceae</taxon>
        <taxon>Dimargaris</taxon>
    </lineage>
</organism>
<proteinExistence type="predicted"/>
<reference evidence="3" key="1">
    <citation type="journal article" date="2018" name="Nat. Microbiol.">
        <title>Leveraging single-cell genomics to expand the fungal tree of life.</title>
        <authorList>
            <person name="Ahrendt S.R."/>
            <person name="Quandt C.A."/>
            <person name="Ciobanu D."/>
            <person name="Clum A."/>
            <person name="Salamov A."/>
            <person name="Andreopoulos B."/>
            <person name="Cheng J.F."/>
            <person name="Woyke T."/>
            <person name="Pelin A."/>
            <person name="Henrissat B."/>
            <person name="Reynolds N.K."/>
            <person name="Benny G.L."/>
            <person name="Smith M.E."/>
            <person name="James T.Y."/>
            <person name="Grigoriev I.V."/>
        </authorList>
    </citation>
    <scope>NUCLEOTIDE SEQUENCE [LARGE SCALE GENOMIC DNA]</scope>
    <source>
        <strain evidence="3">RSA 468</strain>
    </source>
</reference>
<gene>
    <name evidence="2" type="ORF">BJ085DRAFT_37883</name>
</gene>
<protein>
    <recommendedName>
        <fullName evidence="4">F-box domain-containing protein</fullName>
    </recommendedName>
</protein>
<evidence type="ECO:0008006" key="4">
    <source>
        <dbReference type="Google" id="ProtNLM"/>
    </source>
</evidence>
<dbReference type="AlphaFoldDB" id="A0A4P9ZWD7"/>
<name>A0A4P9ZWD7_9FUNG</name>
<evidence type="ECO:0000313" key="3">
    <source>
        <dbReference type="Proteomes" id="UP000268162"/>
    </source>
</evidence>
<dbReference type="EMBL" id="ML002531">
    <property type="protein sequence ID" value="RKP37172.1"/>
    <property type="molecule type" value="Genomic_DNA"/>
</dbReference>